<dbReference type="EMBL" id="JAACJM010000259">
    <property type="protein sequence ID" value="KAF5334466.1"/>
    <property type="molecule type" value="Genomic_DNA"/>
</dbReference>
<feature type="region of interest" description="Disordered" evidence="1">
    <location>
        <begin position="745"/>
        <end position="788"/>
    </location>
</feature>
<feature type="compositionally biased region" description="Low complexity" evidence="1">
    <location>
        <begin position="762"/>
        <end position="773"/>
    </location>
</feature>
<organism evidence="2 3">
    <name type="scientific">Tetrapyrgos nigripes</name>
    <dbReference type="NCBI Taxonomy" id="182062"/>
    <lineage>
        <taxon>Eukaryota</taxon>
        <taxon>Fungi</taxon>
        <taxon>Dikarya</taxon>
        <taxon>Basidiomycota</taxon>
        <taxon>Agaricomycotina</taxon>
        <taxon>Agaricomycetes</taxon>
        <taxon>Agaricomycetidae</taxon>
        <taxon>Agaricales</taxon>
        <taxon>Marasmiineae</taxon>
        <taxon>Marasmiaceae</taxon>
        <taxon>Tetrapyrgos</taxon>
    </lineage>
</organism>
<protein>
    <submittedName>
        <fullName evidence="2">Uncharacterized protein</fullName>
    </submittedName>
</protein>
<comment type="caution">
    <text evidence="2">The sequence shown here is derived from an EMBL/GenBank/DDBJ whole genome shotgun (WGS) entry which is preliminary data.</text>
</comment>
<keyword evidence="3" id="KW-1185">Reference proteome</keyword>
<sequence length="951" mass="102622">MAEQVLVSLPDSSVDITGSTLFGKDGRENQCTDRGWGYGPGILGRDFEEDAATVLRVPATGAPYDADRVGLASSTKEPNCESMSTDGGTVTHRSVPDCHPGIVSRPSCQNDQQFVTGHFVTPPHLTSLPDFLSSPIQEPRSFREPLGQMKGGASNVALGLPHTNPALWPQSRFNPQRIVRSAPTCVPKSGPTHVLHNPFIYPYPNHFFPQQGTGPGFFNTMSGVYHTQHYPVSVAQPSHFPEYINHSSQWPQSQYHPQRIARSTPSTCPPQVDPNNMHNPFIHPYPNPFLPQQDAYAQFTLNATSGTHHPQHYPFLGAQPSSFPAYAPTTFLPYTWGMGGVLANMLGGPIQDAFFPSQWNPLAPATSTPYTWEVGGIPSFMRARVPYGPFINQGSFIPSYPNPSLPPMHASSFSQPSTLNPWSMPVAEQVHVPGSSQSQSIFSTSDPSMLPPNTCESESYIHKELPLRGLPSSPPSVSPTWAKTQYTPPAAQPPSLAKVQCGVTGELSYSPNTPIIRGEGTSEALTNGAVPYYNSPISAPPPPLPHSHASSLLPSCNQELRDTIPNGVVPPYNQKLSLSPFFVPPLLDDEEYPSPNELSYSSNTPIIRGEGTSEALTNGVVPYYNSPISAPPPPLPHSHASSPLPSWNQELRDPVPNGVVPPYNQKRSLSPFFVPPLLYDEEFPSANSAGEGYMSQWLIPSGVHLMTPNAPIFIPPLPSELPESSPWLNTHPELLEDLDMLFGDTTSAAQGDTNNDASRTQGGSAHNGASANGKFSPGGDDKPRISSEGVTLDDACTEVVFTLLPGGAYEEAPGDTGDILSVAQASPEHQIEMFNSAHNFEVQGSTFNGIAGSQYNEYNNGDWKGYAVVGAASFAGVAVGSFGTVTLLSQKESEPPPEFQPYNIRYTYNTTNIVYQSCSPGDTLTENTALVLTVLLRVMQLANIMSKFSRG</sequence>
<evidence type="ECO:0000313" key="2">
    <source>
        <dbReference type="EMBL" id="KAF5334466.1"/>
    </source>
</evidence>
<gene>
    <name evidence="2" type="ORF">D9758_017561</name>
</gene>
<evidence type="ECO:0000313" key="3">
    <source>
        <dbReference type="Proteomes" id="UP000559256"/>
    </source>
</evidence>
<name>A0A8H5FF45_9AGAR</name>
<dbReference type="OrthoDB" id="18853at2759"/>
<dbReference type="AlphaFoldDB" id="A0A8H5FF45"/>
<reference evidence="2 3" key="1">
    <citation type="journal article" date="2020" name="ISME J.">
        <title>Uncovering the hidden diversity of litter-decomposition mechanisms in mushroom-forming fungi.</title>
        <authorList>
            <person name="Floudas D."/>
            <person name="Bentzer J."/>
            <person name="Ahren D."/>
            <person name="Johansson T."/>
            <person name="Persson P."/>
            <person name="Tunlid A."/>
        </authorList>
    </citation>
    <scope>NUCLEOTIDE SEQUENCE [LARGE SCALE GENOMIC DNA]</scope>
    <source>
        <strain evidence="2 3">CBS 291.85</strain>
    </source>
</reference>
<proteinExistence type="predicted"/>
<dbReference type="Proteomes" id="UP000559256">
    <property type="component" value="Unassembled WGS sequence"/>
</dbReference>
<evidence type="ECO:0000256" key="1">
    <source>
        <dbReference type="SAM" id="MobiDB-lite"/>
    </source>
</evidence>
<accession>A0A8H5FF45</accession>
<feature type="compositionally biased region" description="Polar residues" evidence="1">
    <location>
        <begin position="745"/>
        <end position="761"/>
    </location>
</feature>